<comment type="caution">
    <text evidence="1">The sequence shown here is derived from an EMBL/GenBank/DDBJ whole genome shotgun (WGS) entry which is preliminary data.</text>
</comment>
<proteinExistence type="predicted"/>
<name>A0A7C9PLQ7_9MICO</name>
<dbReference type="InterPro" id="IPR017850">
    <property type="entry name" value="Alkaline_phosphatase_core_sf"/>
</dbReference>
<dbReference type="GO" id="GO:0016787">
    <property type="term" value="F:hydrolase activity"/>
    <property type="evidence" value="ECO:0007669"/>
    <property type="project" value="UniProtKB-ARBA"/>
</dbReference>
<accession>A0A7C9PLQ7</accession>
<dbReference type="InterPro" id="IPR002591">
    <property type="entry name" value="Phosphodiest/P_Trfase"/>
</dbReference>
<dbReference type="Proteomes" id="UP000479756">
    <property type="component" value="Unassembled WGS sequence"/>
</dbReference>
<dbReference type="EMBL" id="JAAGWZ010000001">
    <property type="protein sequence ID" value="NEM90269.1"/>
    <property type="molecule type" value="Genomic_DNA"/>
</dbReference>
<organism evidence="1 2">
    <name type="scientific">Galbitalea soli</name>
    <dbReference type="NCBI Taxonomy" id="1268042"/>
    <lineage>
        <taxon>Bacteria</taxon>
        <taxon>Bacillati</taxon>
        <taxon>Actinomycetota</taxon>
        <taxon>Actinomycetes</taxon>
        <taxon>Micrococcales</taxon>
        <taxon>Microbacteriaceae</taxon>
        <taxon>Galbitalea</taxon>
    </lineage>
</organism>
<evidence type="ECO:0000313" key="1">
    <source>
        <dbReference type="EMBL" id="NEM90269.1"/>
    </source>
</evidence>
<dbReference type="SUPFAM" id="SSF53649">
    <property type="entry name" value="Alkaline phosphatase-like"/>
    <property type="match status" value="1"/>
</dbReference>
<sequence>MLPAPLADRPSLADVLPGLLSAVTGEPNRLALPTASKGVVVLVDGLGTAALKARLGHARTLGAALAAGGASIQSGFPTTTAAALATLTTGTPPGQHGLVGYSVLDADNDRVVNQLTGWDDRLDPLTWQREATVFERARAAGLRATAIGPERYRDSGFTTAVLRGADYVAGARIADRVSAALDWLASPGDGILYLYVPELDVAAHASGWQSPQWTTRLEEFDGALRTLVAGVPRDAGVLVTADHGVVDVPASGHLIIEAGSDLLDGVRFIAGEPRCLQLHVEQTLSAADRDALVQRWRDSESSRAWVATRAEAIDAGWFGSVDPAVLPRIGDVIVAARKAVAYYDESPLAQRGRSMVGQHGSWSTEEARVPLLRFGAFAS</sequence>
<evidence type="ECO:0000313" key="2">
    <source>
        <dbReference type="Proteomes" id="UP000479756"/>
    </source>
</evidence>
<dbReference type="PANTHER" id="PTHR10151">
    <property type="entry name" value="ECTONUCLEOTIDE PYROPHOSPHATASE/PHOSPHODIESTERASE"/>
    <property type="match status" value="1"/>
</dbReference>
<dbReference type="PANTHER" id="PTHR10151:SF120">
    <property type="entry name" value="BIS(5'-ADENOSYL)-TRIPHOSPHATASE"/>
    <property type="match status" value="1"/>
</dbReference>
<keyword evidence="2" id="KW-1185">Reference proteome</keyword>
<reference evidence="1 2" key="1">
    <citation type="journal article" date="2014" name="Int. J. Syst. Evol. Microbiol.">
        <title>Description of Galbitalea soli gen. nov., sp. nov., and Frondihabitans sucicola sp. nov.</title>
        <authorList>
            <person name="Kim S.J."/>
            <person name="Lim J.M."/>
            <person name="Ahn J.H."/>
            <person name="Weon H.Y."/>
            <person name="Hamada M."/>
            <person name="Suzuki K."/>
            <person name="Ahn T.Y."/>
            <person name="Kwon S.W."/>
        </authorList>
    </citation>
    <scope>NUCLEOTIDE SEQUENCE [LARGE SCALE GENOMIC DNA]</scope>
    <source>
        <strain evidence="1 2">NBRC 108727</strain>
    </source>
</reference>
<dbReference type="AlphaFoldDB" id="A0A7C9PLQ7"/>
<protein>
    <submittedName>
        <fullName evidence="1">Alkaline phosphatase family protein</fullName>
    </submittedName>
</protein>
<gene>
    <name evidence="1" type="ORF">G3T37_02740</name>
</gene>
<dbReference type="Pfam" id="PF01663">
    <property type="entry name" value="Phosphodiest"/>
    <property type="match status" value="1"/>
</dbReference>
<dbReference type="Gene3D" id="3.40.720.10">
    <property type="entry name" value="Alkaline Phosphatase, subunit A"/>
    <property type="match status" value="1"/>
</dbReference>